<dbReference type="EMBL" id="VIFX01000015">
    <property type="protein sequence ID" value="TQR86126.1"/>
    <property type="molecule type" value="Genomic_DNA"/>
</dbReference>
<sequence>MTNFEHELPEADVAEQQMPVDSADEPSLDVDYLQDRSDAEADPADLAEQAVDVPMPDDDRA</sequence>
<evidence type="ECO:0000313" key="2">
    <source>
        <dbReference type="EMBL" id="TQR86126.1"/>
    </source>
</evidence>
<gene>
    <name evidence="2" type="ORF">D8S82_13855</name>
</gene>
<feature type="region of interest" description="Disordered" evidence="1">
    <location>
        <begin position="1"/>
        <end position="61"/>
    </location>
</feature>
<comment type="caution">
    <text evidence="2">The sequence shown here is derived from an EMBL/GenBank/DDBJ whole genome shotgun (WGS) entry which is preliminary data.</text>
</comment>
<proteinExistence type="predicted"/>
<protein>
    <submittedName>
        <fullName evidence="2">Uncharacterized protein</fullName>
    </submittedName>
</protein>
<dbReference type="Proteomes" id="UP000315759">
    <property type="component" value="Unassembled WGS sequence"/>
</dbReference>
<accession>A0A544W1K7</accession>
<dbReference type="AlphaFoldDB" id="A0A544W1K7"/>
<reference evidence="2 3" key="1">
    <citation type="submission" date="2018-10" db="EMBL/GenBank/DDBJ databases">
        <title>Draft genome of Mycobacterium hodleri strain B.</title>
        <authorList>
            <person name="Amande T.J."/>
            <person name="Mcgenity T.J."/>
        </authorList>
    </citation>
    <scope>NUCLEOTIDE SEQUENCE [LARGE SCALE GENOMIC DNA]</scope>
    <source>
        <strain evidence="2 3">B</strain>
    </source>
</reference>
<keyword evidence="3" id="KW-1185">Reference proteome</keyword>
<organism evidence="2 3">
    <name type="scientific">Mycolicibacterium hodleri</name>
    <dbReference type="NCBI Taxonomy" id="49897"/>
    <lineage>
        <taxon>Bacteria</taxon>
        <taxon>Bacillati</taxon>
        <taxon>Actinomycetota</taxon>
        <taxon>Actinomycetes</taxon>
        <taxon>Mycobacteriales</taxon>
        <taxon>Mycobacteriaceae</taxon>
        <taxon>Mycolicibacterium</taxon>
    </lineage>
</organism>
<evidence type="ECO:0000256" key="1">
    <source>
        <dbReference type="SAM" id="MobiDB-lite"/>
    </source>
</evidence>
<evidence type="ECO:0000313" key="3">
    <source>
        <dbReference type="Proteomes" id="UP000315759"/>
    </source>
</evidence>
<name>A0A544W1K7_9MYCO</name>
<dbReference type="RefSeq" id="WP_142552644.1">
    <property type="nucleotide sequence ID" value="NZ_VIFX01000015.1"/>
</dbReference>